<comment type="cofactor">
    <cofactor evidence="1">
        <name>[4Fe-4S] cluster</name>
        <dbReference type="ChEBI" id="CHEBI:49883"/>
    </cofactor>
</comment>
<evidence type="ECO:0000256" key="3">
    <source>
        <dbReference type="ARBA" id="ARBA00022723"/>
    </source>
</evidence>
<dbReference type="SFLD" id="SFLDG01104">
    <property type="entry name" value="Uncharacterised_Radical_SAM_Su"/>
    <property type="match status" value="1"/>
</dbReference>
<dbReference type="PANTHER" id="PTHR43273">
    <property type="entry name" value="ANAEROBIC SULFATASE-MATURATING ENZYME HOMOLOG ASLB-RELATED"/>
    <property type="match status" value="1"/>
</dbReference>
<dbReference type="NCBIfam" id="TIGR04085">
    <property type="entry name" value="rSAM_more_4Fe4S"/>
    <property type="match status" value="1"/>
</dbReference>
<proteinExistence type="predicted"/>
<keyword evidence="2" id="KW-0949">S-adenosyl-L-methionine</keyword>
<evidence type="ECO:0000256" key="1">
    <source>
        <dbReference type="ARBA" id="ARBA00001966"/>
    </source>
</evidence>
<keyword evidence="4" id="KW-0408">Iron</keyword>
<reference evidence="7" key="1">
    <citation type="journal article" date="2015" name="Proc. Natl. Acad. Sci. U.S.A.">
        <title>Networks of energetic and metabolic interactions define dynamics in microbial communities.</title>
        <authorList>
            <person name="Embree M."/>
            <person name="Liu J.K."/>
            <person name="Al-Bassam M.M."/>
            <person name="Zengler K."/>
        </authorList>
    </citation>
    <scope>NUCLEOTIDE SEQUENCE</scope>
</reference>
<evidence type="ECO:0000259" key="6">
    <source>
        <dbReference type="Pfam" id="PF04055"/>
    </source>
</evidence>
<dbReference type="GO" id="GO:0016491">
    <property type="term" value="F:oxidoreductase activity"/>
    <property type="evidence" value="ECO:0007669"/>
    <property type="project" value="InterPro"/>
</dbReference>
<dbReference type="EMBL" id="LNQE01001321">
    <property type="protein sequence ID" value="KUG19159.1"/>
    <property type="molecule type" value="Genomic_DNA"/>
</dbReference>
<dbReference type="AlphaFoldDB" id="A0A0W8FE60"/>
<gene>
    <name evidence="7" type="ORF">ASZ90_011123</name>
</gene>
<dbReference type="NCBIfam" id="TIGR04084">
    <property type="entry name" value="rSAM_AF0577"/>
    <property type="match status" value="1"/>
</dbReference>
<evidence type="ECO:0000256" key="4">
    <source>
        <dbReference type="ARBA" id="ARBA00023004"/>
    </source>
</evidence>
<evidence type="ECO:0000313" key="7">
    <source>
        <dbReference type="EMBL" id="KUG19159.1"/>
    </source>
</evidence>
<dbReference type="GO" id="GO:0051536">
    <property type="term" value="F:iron-sulfur cluster binding"/>
    <property type="evidence" value="ECO:0007669"/>
    <property type="project" value="UniProtKB-KW"/>
</dbReference>
<dbReference type="GO" id="GO:0046872">
    <property type="term" value="F:metal ion binding"/>
    <property type="evidence" value="ECO:0007669"/>
    <property type="project" value="UniProtKB-KW"/>
</dbReference>
<keyword evidence="5" id="KW-0411">Iron-sulfur</keyword>
<name>A0A0W8FE60_9ZZZZ</name>
<dbReference type="CDD" id="cd01335">
    <property type="entry name" value="Radical_SAM"/>
    <property type="match status" value="1"/>
</dbReference>
<organism evidence="7">
    <name type="scientific">hydrocarbon metagenome</name>
    <dbReference type="NCBI Taxonomy" id="938273"/>
    <lineage>
        <taxon>unclassified sequences</taxon>
        <taxon>metagenomes</taxon>
        <taxon>ecological metagenomes</taxon>
    </lineage>
</organism>
<dbReference type="InterPro" id="IPR058240">
    <property type="entry name" value="rSAM_sf"/>
</dbReference>
<dbReference type="InterPro" id="IPR007197">
    <property type="entry name" value="rSAM"/>
</dbReference>
<dbReference type="InterPro" id="IPR023885">
    <property type="entry name" value="4Fe4S-binding_SPASM_dom"/>
</dbReference>
<dbReference type="PANTHER" id="PTHR43273:SF2">
    <property type="entry name" value="RADICAL SAM CORE DOMAIN-CONTAINING PROTEIN"/>
    <property type="match status" value="1"/>
</dbReference>
<dbReference type="SFLD" id="SFLDS00029">
    <property type="entry name" value="Radical_SAM"/>
    <property type="match status" value="1"/>
</dbReference>
<protein>
    <submittedName>
        <fullName evidence="7">Radical sam domain protein</fullName>
    </submittedName>
</protein>
<evidence type="ECO:0000256" key="5">
    <source>
        <dbReference type="ARBA" id="ARBA00023014"/>
    </source>
</evidence>
<dbReference type="InterPro" id="IPR023819">
    <property type="entry name" value="Pep-mod_rSAM_AF0577"/>
</dbReference>
<comment type="caution">
    <text evidence="7">The sequence shown here is derived from an EMBL/GenBank/DDBJ whole genome shotgun (WGS) entry which is preliminary data.</text>
</comment>
<dbReference type="SFLD" id="SFLDG01067">
    <property type="entry name" value="SPASM/twitch_domain_containing"/>
    <property type="match status" value="1"/>
</dbReference>
<dbReference type="InterPro" id="IPR023867">
    <property type="entry name" value="Sulphatase_maturase_rSAM"/>
</dbReference>
<dbReference type="InterPro" id="IPR013785">
    <property type="entry name" value="Aldolase_TIM"/>
</dbReference>
<keyword evidence="3" id="KW-0479">Metal-binding</keyword>
<evidence type="ECO:0000256" key="2">
    <source>
        <dbReference type="ARBA" id="ARBA00022691"/>
    </source>
</evidence>
<feature type="domain" description="Radical SAM core" evidence="6">
    <location>
        <begin position="6"/>
        <end position="156"/>
    </location>
</feature>
<dbReference type="Pfam" id="PF04055">
    <property type="entry name" value="Radical_SAM"/>
    <property type="match status" value="1"/>
</dbReference>
<dbReference type="SUPFAM" id="SSF102114">
    <property type="entry name" value="Radical SAM enzymes"/>
    <property type="match status" value="1"/>
</dbReference>
<accession>A0A0W8FE60</accession>
<sequence length="372" mass="42075">MYYHLILTDSCNLCCTYCRAKAFDLPEYPDSKIAIDDTPPPDLAIDHGLLYAFLRRDPDAVLTFYGGEPLLRIDLIREIMHHAPAKGFMLHTNGLLLDRLERELVNRLDAIFVSIDGPEDLNDAYRGEGTFRRVIANLKKIIANGYQGEIIARMTVAEKTDIWEAVQYLSRNAEFPFTSVHWQLDANFSQDFHQRDFASWVSASYNPGIRALVDAWVERMRKEGVVLRWYPFIATMQDLLLGQKSLLRCGCGHANYTILTDGSIAPCPCMIGMKEYYLGHIARDDPCHLGIASVEQPCRDCSLLDFCGGRCLYANIMRPWPEEGINLVCSTVENLHGALLAALPEVRRLIGEGRISINDFEHARFNGCEVIP</sequence>
<dbReference type="Gene3D" id="3.20.20.70">
    <property type="entry name" value="Aldolase class I"/>
    <property type="match status" value="1"/>
</dbReference>